<dbReference type="EMBL" id="JBHUPB010000009">
    <property type="protein sequence ID" value="MFD2968701.1"/>
    <property type="molecule type" value="Genomic_DNA"/>
</dbReference>
<proteinExistence type="predicted"/>
<dbReference type="Proteomes" id="UP001597525">
    <property type="component" value="Unassembled WGS sequence"/>
</dbReference>
<gene>
    <name evidence="1" type="ORF">ACFS7Y_14975</name>
</gene>
<name>A0ABW6BKB8_9SPHI</name>
<feature type="non-terminal residue" evidence="1">
    <location>
        <position position="1"/>
    </location>
</feature>
<evidence type="ECO:0000313" key="1">
    <source>
        <dbReference type="EMBL" id="MFD2968701.1"/>
    </source>
</evidence>
<accession>A0ABW6BKB8</accession>
<evidence type="ECO:0000313" key="2">
    <source>
        <dbReference type="Proteomes" id="UP001597525"/>
    </source>
</evidence>
<protein>
    <submittedName>
        <fullName evidence="1">Uncharacterized protein</fullName>
    </submittedName>
</protein>
<comment type="caution">
    <text evidence="1">The sequence shown here is derived from an EMBL/GenBank/DDBJ whole genome shotgun (WGS) entry which is preliminary data.</text>
</comment>
<keyword evidence="2" id="KW-1185">Reference proteome</keyword>
<reference evidence="2" key="1">
    <citation type="journal article" date="2019" name="Int. J. Syst. Evol. Microbiol.">
        <title>The Global Catalogue of Microorganisms (GCM) 10K type strain sequencing project: providing services to taxonomists for standard genome sequencing and annotation.</title>
        <authorList>
            <consortium name="The Broad Institute Genomics Platform"/>
            <consortium name="The Broad Institute Genome Sequencing Center for Infectious Disease"/>
            <person name="Wu L."/>
            <person name="Ma J."/>
        </authorList>
    </citation>
    <scope>NUCLEOTIDE SEQUENCE [LARGE SCALE GENOMIC DNA]</scope>
    <source>
        <strain evidence="2">KCTC 22814</strain>
    </source>
</reference>
<organism evidence="1 2">
    <name type="scientific">Sphingobacterium bambusae</name>
    <dbReference type="NCBI Taxonomy" id="662858"/>
    <lineage>
        <taxon>Bacteria</taxon>
        <taxon>Pseudomonadati</taxon>
        <taxon>Bacteroidota</taxon>
        <taxon>Sphingobacteriia</taxon>
        <taxon>Sphingobacteriales</taxon>
        <taxon>Sphingobacteriaceae</taxon>
        <taxon>Sphingobacterium</taxon>
    </lineage>
</organism>
<dbReference type="RefSeq" id="WP_380936353.1">
    <property type="nucleotide sequence ID" value="NZ_JBHUPB010000009.1"/>
</dbReference>
<sequence length="85" mass="9911">PVQGNEIICLNFIPPRIRYDPDYLDNIFEMPDTIVALLVRFLEQGKGKLSDRAKNKEFNVLSADEIARIEDRYREIFQSQDQALP</sequence>